<evidence type="ECO:0000313" key="4">
    <source>
        <dbReference type="Proteomes" id="UP000483672"/>
    </source>
</evidence>
<evidence type="ECO:0000256" key="2">
    <source>
        <dbReference type="SAM" id="Phobius"/>
    </source>
</evidence>
<feature type="transmembrane region" description="Helical" evidence="2">
    <location>
        <begin position="75"/>
        <end position="96"/>
    </location>
</feature>
<keyword evidence="2" id="KW-0812">Transmembrane</keyword>
<feature type="region of interest" description="Disordered" evidence="1">
    <location>
        <begin position="114"/>
        <end position="153"/>
    </location>
</feature>
<evidence type="ECO:0000256" key="1">
    <source>
        <dbReference type="SAM" id="MobiDB-lite"/>
    </source>
</evidence>
<protein>
    <submittedName>
        <fullName evidence="3">Uncharacterized protein</fullName>
    </submittedName>
</protein>
<gene>
    <name evidence="3" type="ORF">TWF191_001111</name>
</gene>
<feature type="region of interest" description="Disordered" evidence="1">
    <location>
        <begin position="222"/>
        <end position="305"/>
    </location>
</feature>
<feature type="region of interest" description="Disordered" evidence="1">
    <location>
        <begin position="530"/>
        <end position="566"/>
    </location>
</feature>
<dbReference type="EMBL" id="WIPF01000117">
    <property type="protein sequence ID" value="KAF3207186.1"/>
    <property type="molecule type" value="Genomic_DNA"/>
</dbReference>
<feature type="compositionally biased region" description="Low complexity" evidence="1">
    <location>
        <begin position="259"/>
        <end position="283"/>
    </location>
</feature>
<organism evidence="3 4">
    <name type="scientific">Orbilia oligospora</name>
    <name type="common">Nematode-trapping fungus</name>
    <name type="synonym">Arthrobotrys oligospora</name>
    <dbReference type="NCBI Taxonomy" id="2813651"/>
    <lineage>
        <taxon>Eukaryota</taxon>
        <taxon>Fungi</taxon>
        <taxon>Dikarya</taxon>
        <taxon>Ascomycota</taxon>
        <taxon>Pezizomycotina</taxon>
        <taxon>Orbiliomycetes</taxon>
        <taxon>Orbiliales</taxon>
        <taxon>Orbiliaceae</taxon>
        <taxon>Orbilia</taxon>
    </lineage>
</organism>
<feature type="compositionally biased region" description="Basic and acidic residues" evidence="1">
    <location>
        <begin position="228"/>
        <end position="250"/>
    </location>
</feature>
<feature type="compositionally biased region" description="Pro residues" evidence="1">
    <location>
        <begin position="118"/>
        <end position="132"/>
    </location>
</feature>
<feature type="compositionally biased region" description="Low complexity" evidence="1">
    <location>
        <begin position="133"/>
        <end position="153"/>
    </location>
</feature>
<evidence type="ECO:0000313" key="3">
    <source>
        <dbReference type="EMBL" id="KAF3207186.1"/>
    </source>
</evidence>
<keyword evidence="2" id="KW-0472">Membrane</keyword>
<feature type="compositionally biased region" description="Polar residues" evidence="1">
    <location>
        <begin position="286"/>
        <end position="305"/>
    </location>
</feature>
<comment type="caution">
    <text evidence="3">The sequence shown here is derived from an EMBL/GenBank/DDBJ whole genome shotgun (WGS) entry which is preliminary data.</text>
</comment>
<dbReference type="Proteomes" id="UP000483672">
    <property type="component" value="Unassembled WGS sequence"/>
</dbReference>
<feature type="compositionally biased region" description="Low complexity" evidence="1">
    <location>
        <begin position="538"/>
        <end position="566"/>
    </location>
</feature>
<accession>A0A7C8UGH8</accession>
<feature type="transmembrane region" description="Helical" evidence="2">
    <location>
        <begin position="46"/>
        <end position="63"/>
    </location>
</feature>
<keyword evidence="2" id="KW-1133">Transmembrane helix</keyword>
<name>A0A7C8UGH8_ORBOL</name>
<reference evidence="3 4" key="1">
    <citation type="submission" date="2019-06" db="EMBL/GenBank/DDBJ databases">
        <authorList>
            <person name="Palmer J.M."/>
        </authorList>
    </citation>
    <scope>NUCLEOTIDE SEQUENCE [LARGE SCALE GENOMIC DNA]</scope>
    <source>
        <strain evidence="3 4">TWF191</strain>
    </source>
</reference>
<dbReference type="AlphaFoldDB" id="A0A7C8UGH8"/>
<sequence length="609" mass="68354">MLKLSILREKIDEISLEYGSNKRAITSWRWVDVDNTMVVDWQTKNLGGVHIIMPGFIVLPILTTITTPSLHLQTFIIIIIIITVINIIITTSTTIFTTQIYQSSHAMDPIIEEDEPLETPPLSPTEPQPQTPPSRSISNEASSSNSSTDSNASLDAIKERRQRLFDIYTFTPTQQIPRDVYRLTDQPPVVLWPPKEPVQCNYVLCSPEINEQYTTSINQIRPNFPTRAEPKPGVKLDPEFPRFLPKRDIRPTGPLRSVSLKLTEPPKSSSSSTAENESTRSASPVLETSRQPSSRKPSFRSNSIPIENIPQKRVSLIPAGLKVLPKWGGQTEALPKPYENRMCNGCDRYITLTKTQYVCNDIGCANRLCDRCYNIWLDAKWEGRGIVTPEKLRMAHTAAEIRERYVKGMLQDQNTSLRDKTKYIGEAAAVAVGHTFTDPSYQSHKIGHKTDPFRYRNLDLNPLKEVFGKEEVEMTLLDSSTTKESSLNPKVGLDEPHHMIDLDFDEDILWGWDYAINKRDAAATGRTAPALPQLDYQPPTHAHATPTPSHHSSMRTTSSSSLTVISSSETVVGRADVDSIHNNHSQRSSSPSWTIWTLGSSGSISERFI</sequence>
<proteinExistence type="predicted"/>